<sequence length="226" mass="26061">MQKQTGIYAIGWDLPEVDYFYIGQSVDIRVRWSQHLRALKRGDHDNTFLQRVYNKHGQPFLTILCTCLPEELDTKEQHYLDCFFNWETCVNASPTASSSRGIKRSEETKRLLSQHRSGSTLSEDHRQSIAAGLRRAYQQGRIKPELKGQQNPFFGRKHTEETRRKMQGKSKGVGAANNRARLVLNLETGIFYDYAGEAADVAGINPQYLRRYLNGDRPNKTSFRYV</sequence>
<gene>
    <name evidence="3" type="ORF">GCM10023184_18140</name>
</gene>
<feature type="domain" description="Nuclease associated modular" evidence="2">
    <location>
        <begin position="100"/>
        <end position="116"/>
    </location>
</feature>
<dbReference type="SUPFAM" id="SSF64496">
    <property type="entry name" value="DNA-binding domain of intron-encoded endonucleases"/>
    <property type="match status" value="1"/>
</dbReference>
<dbReference type="Gene3D" id="3.40.1440.10">
    <property type="entry name" value="GIY-YIG endonuclease"/>
    <property type="match status" value="1"/>
</dbReference>
<proteinExistence type="predicted"/>
<accession>A0ABP8GQL8</accession>
<dbReference type="InterPro" id="IPR006350">
    <property type="entry name" value="Intron_endoG1"/>
</dbReference>
<feature type="region of interest" description="Disordered" evidence="1">
    <location>
        <begin position="147"/>
        <end position="173"/>
    </location>
</feature>
<dbReference type="SUPFAM" id="SSF82771">
    <property type="entry name" value="GIY-YIG endonuclease"/>
    <property type="match status" value="1"/>
</dbReference>
<reference evidence="4" key="1">
    <citation type="journal article" date="2019" name="Int. J. Syst. Evol. Microbiol.">
        <title>The Global Catalogue of Microorganisms (GCM) 10K type strain sequencing project: providing services to taxonomists for standard genome sequencing and annotation.</title>
        <authorList>
            <consortium name="The Broad Institute Genomics Platform"/>
            <consortium name="The Broad Institute Genome Sequencing Center for Infectious Disease"/>
            <person name="Wu L."/>
            <person name="Ma J."/>
        </authorList>
    </citation>
    <scope>NUCLEOTIDE SEQUENCE [LARGE SCALE GENOMIC DNA]</scope>
    <source>
        <strain evidence="4">JCM 17919</strain>
    </source>
</reference>
<dbReference type="Proteomes" id="UP001501725">
    <property type="component" value="Unassembled WGS sequence"/>
</dbReference>
<feature type="domain" description="Nuclease associated modular" evidence="2">
    <location>
        <begin position="117"/>
        <end position="133"/>
    </location>
</feature>
<dbReference type="EMBL" id="BAABGY010000007">
    <property type="protein sequence ID" value="GAA4328323.1"/>
    <property type="molecule type" value="Genomic_DNA"/>
</dbReference>
<protein>
    <recommendedName>
        <fullName evidence="2">Nuclease associated modular domain-containing protein</fullName>
    </recommendedName>
</protein>
<evidence type="ECO:0000256" key="1">
    <source>
        <dbReference type="SAM" id="MobiDB-lite"/>
    </source>
</evidence>
<feature type="domain" description="Nuclease associated modular" evidence="2">
    <location>
        <begin position="154"/>
        <end position="170"/>
    </location>
</feature>
<dbReference type="RefSeq" id="WP_345255239.1">
    <property type="nucleotide sequence ID" value="NZ_BAABGY010000007.1"/>
</dbReference>
<feature type="region of interest" description="Disordered" evidence="1">
    <location>
        <begin position="94"/>
        <end position="126"/>
    </location>
</feature>
<evidence type="ECO:0000313" key="4">
    <source>
        <dbReference type="Proteomes" id="UP001501725"/>
    </source>
</evidence>
<dbReference type="InterPro" id="IPR035901">
    <property type="entry name" value="GIY-YIG_endonuc_sf"/>
</dbReference>
<evidence type="ECO:0000313" key="3">
    <source>
        <dbReference type="EMBL" id="GAA4328323.1"/>
    </source>
</evidence>
<organism evidence="3 4">
    <name type="scientific">Flaviaesturariibacter amylovorans</name>
    <dbReference type="NCBI Taxonomy" id="1084520"/>
    <lineage>
        <taxon>Bacteria</taxon>
        <taxon>Pseudomonadati</taxon>
        <taxon>Bacteroidota</taxon>
        <taxon>Chitinophagia</taxon>
        <taxon>Chitinophagales</taxon>
        <taxon>Chitinophagaceae</taxon>
        <taxon>Flaviaestuariibacter</taxon>
    </lineage>
</organism>
<dbReference type="InterPro" id="IPR003611">
    <property type="entry name" value="NUMOD3"/>
</dbReference>
<dbReference type="NCBIfam" id="TIGR01453">
    <property type="entry name" value="grpIintron_endo"/>
    <property type="match status" value="1"/>
</dbReference>
<evidence type="ECO:0000259" key="2">
    <source>
        <dbReference type="SMART" id="SM00496"/>
    </source>
</evidence>
<comment type="caution">
    <text evidence="3">The sequence shown here is derived from an EMBL/GenBank/DDBJ whole genome shotgun (WGS) entry which is preliminary data.</text>
</comment>
<dbReference type="SMART" id="SM00496">
    <property type="entry name" value="IENR2"/>
    <property type="match status" value="3"/>
</dbReference>
<keyword evidence="4" id="KW-1185">Reference proteome</keyword>
<name>A0ABP8GQL8_9BACT</name>
<dbReference type="Pfam" id="PF07460">
    <property type="entry name" value="NUMOD3"/>
    <property type="match status" value="1"/>
</dbReference>